<evidence type="ECO:0000256" key="6">
    <source>
        <dbReference type="ARBA" id="ARBA00024993"/>
    </source>
</evidence>
<evidence type="ECO:0000256" key="2">
    <source>
        <dbReference type="ARBA" id="ARBA00012925"/>
    </source>
</evidence>
<dbReference type="FunFam" id="3.40.1050.10:FF:000006">
    <property type="entry name" value="Carbonic anhydrase"/>
    <property type="match status" value="1"/>
</dbReference>
<dbReference type="RefSeq" id="WP_011904361.1">
    <property type="nucleotide sequence ID" value="NC_009380.1"/>
</dbReference>
<dbReference type="Pfam" id="PF00484">
    <property type="entry name" value="Pro_CA"/>
    <property type="match status" value="1"/>
</dbReference>
<dbReference type="HOGENOM" id="CLU_053879_4_1_11"/>
<feature type="region of interest" description="Disordered" evidence="10">
    <location>
        <begin position="1"/>
        <end position="30"/>
    </location>
</feature>
<dbReference type="KEGG" id="stp:Strop_0442"/>
<comment type="catalytic activity">
    <reaction evidence="7 9">
        <text>hydrogencarbonate + H(+) = CO2 + H2O</text>
        <dbReference type="Rhea" id="RHEA:10748"/>
        <dbReference type="ChEBI" id="CHEBI:15377"/>
        <dbReference type="ChEBI" id="CHEBI:15378"/>
        <dbReference type="ChEBI" id="CHEBI:16526"/>
        <dbReference type="ChEBI" id="CHEBI:17544"/>
        <dbReference type="EC" id="4.2.1.1"/>
    </reaction>
</comment>
<proteinExistence type="inferred from homology"/>
<sequence>MNRPETPETHPGADELLSAGPSDQRKQPVSPQAAVAELYAGNRRFAAGAPVRPHQDVDRRIALADGQQPFAVILGCSDSRLAVELIFDRGLGDLFVVRTAGHSVGSEVLGSVEYAVTVLGAPLVVVLGHDSCGAVQAARSADATGVPGAGHLRAVVEAVLPSVRRAEAAGVSDLDRIVDLHVEQTVAVLLDRSAAVAAAVAARECAVVGMSYQLTTGSVRTVTEVGLAASSTPPET</sequence>
<keyword evidence="4 8" id="KW-0862">Zinc</keyword>
<keyword evidence="5 9" id="KW-0456">Lyase</keyword>
<evidence type="ECO:0000313" key="12">
    <source>
        <dbReference type="Proteomes" id="UP000000235"/>
    </source>
</evidence>
<evidence type="ECO:0000256" key="10">
    <source>
        <dbReference type="SAM" id="MobiDB-lite"/>
    </source>
</evidence>
<reference evidence="12" key="1">
    <citation type="journal article" date="2007" name="Proc. Natl. Acad. Sci. U.S.A.">
        <title>Genome sequencing reveals complex secondary metabolome in the marine actinomycete Salinispora tropica.</title>
        <authorList>
            <person name="Udwary D.W."/>
            <person name="Zeigler L."/>
            <person name="Asolkar R.N."/>
            <person name="Singan V."/>
            <person name="Lapidus A."/>
            <person name="Fenical W."/>
            <person name="Jensen P.R."/>
            <person name="Moore B.S."/>
        </authorList>
    </citation>
    <scope>NUCLEOTIDE SEQUENCE [LARGE SCALE GENOMIC DNA]</scope>
    <source>
        <strain evidence="12">ATCC BAA-916 / DSM 44818 / CNB-440</strain>
    </source>
</reference>
<evidence type="ECO:0000313" key="11">
    <source>
        <dbReference type="EMBL" id="ABP52927.1"/>
    </source>
</evidence>
<feature type="binding site" evidence="8">
    <location>
        <position position="132"/>
    </location>
    <ligand>
        <name>Zn(2+)</name>
        <dbReference type="ChEBI" id="CHEBI:29105"/>
    </ligand>
</feature>
<dbReference type="PANTHER" id="PTHR11002:SF79">
    <property type="entry name" value="CARBONIC ANHYDRASE 2"/>
    <property type="match status" value="1"/>
</dbReference>
<dbReference type="SUPFAM" id="SSF53056">
    <property type="entry name" value="beta-carbonic anhydrase, cab"/>
    <property type="match status" value="1"/>
</dbReference>
<dbReference type="InterPro" id="IPR001765">
    <property type="entry name" value="Carbonic_anhydrase"/>
</dbReference>
<evidence type="ECO:0000256" key="4">
    <source>
        <dbReference type="ARBA" id="ARBA00022833"/>
    </source>
</evidence>
<feature type="binding site" evidence="8">
    <location>
        <position position="78"/>
    </location>
    <ligand>
        <name>Zn(2+)</name>
        <dbReference type="ChEBI" id="CHEBI:29105"/>
    </ligand>
</feature>
<dbReference type="PANTHER" id="PTHR11002">
    <property type="entry name" value="CARBONIC ANHYDRASE"/>
    <property type="match status" value="1"/>
</dbReference>
<evidence type="ECO:0000256" key="1">
    <source>
        <dbReference type="ARBA" id="ARBA00006217"/>
    </source>
</evidence>
<dbReference type="Gene3D" id="3.40.1050.10">
    <property type="entry name" value="Carbonic anhydrase"/>
    <property type="match status" value="1"/>
</dbReference>
<keyword evidence="3 8" id="KW-0479">Metal-binding</keyword>
<organism evidence="11 12">
    <name type="scientific">Salinispora tropica (strain ATCC BAA-916 / DSM 44818 / JCM 13857 / NBRC 105044 / CNB-440)</name>
    <dbReference type="NCBI Taxonomy" id="369723"/>
    <lineage>
        <taxon>Bacteria</taxon>
        <taxon>Bacillati</taxon>
        <taxon>Actinomycetota</taxon>
        <taxon>Actinomycetes</taxon>
        <taxon>Micromonosporales</taxon>
        <taxon>Micromonosporaceae</taxon>
        <taxon>Salinispora</taxon>
    </lineage>
</organism>
<comment type="similarity">
    <text evidence="1 9">Belongs to the beta-class carbonic anhydrase family.</text>
</comment>
<dbReference type="SMART" id="SM00947">
    <property type="entry name" value="Pro_CA"/>
    <property type="match status" value="1"/>
</dbReference>
<feature type="compositionally biased region" description="Basic and acidic residues" evidence="10">
    <location>
        <begin position="1"/>
        <end position="13"/>
    </location>
</feature>
<dbReference type="InterPro" id="IPR015892">
    <property type="entry name" value="Carbonic_anhydrase_CS"/>
</dbReference>
<protein>
    <recommendedName>
        <fullName evidence="2 9">Carbonic anhydrase</fullName>
        <ecNumber evidence="2 9">4.2.1.1</ecNumber>
    </recommendedName>
    <alternativeName>
        <fullName evidence="9">Carbonate dehydratase</fullName>
    </alternativeName>
</protein>
<dbReference type="PROSITE" id="PS00705">
    <property type="entry name" value="PROK_CO2_ANHYDRASE_2"/>
    <property type="match status" value="1"/>
</dbReference>
<evidence type="ECO:0000256" key="9">
    <source>
        <dbReference type="RuleBase" id="RU003956"/>
    </source>
</evidence>
<accession>A4X227</accession>
<keyword evidence="12" id="KW-1185">Reference proteome</keyword>
<dbReference type="GO" id="GO:0008270">
    <property type="term" value="F:zinc ion binding"/>
    <property type="evidence" value="ECO:0007669"/>
    <property type="project" value="UniProtKB-UniRule"/>
</dbReference>
<dbReference type="AlphaFoldDB" id="A4X227"/>
<comment type="function">
    <text evidence="9">Reversible hydration of carbon dioxide.</text>
</comment>
<comment type="cofactor">
    <cofactor evidence="8">
        <name>Zn(2+)</name>
        <dbReference type="ChEBI" id="CHEBI:29105"/>
    </cofactor>
    <text evidence="8">Binds 1 zinc ion per subunit.</text>
</comment>
<evidence type="ECO:0000256" key="7">
    <source>
        <dbReference type="ARBA" id="ARBA00048348"/>
    </source>
</evidence>
<dbReference type="EC" id="4.2.1.1" evidence="2 9"/>
<gene>
    <name evidence="11" type="ordered locus">Strop_0442</name>
</gene>
<feature type="binding site" evidence="8">
    <location>
        <position position="129"/>
    </location>
    <ligand>
        <name>Zn(2+)</name>
        <dbReference type="ChEBI" id="CHEBI:29105"/>
    </ligand>
</feature>
<evidence type="ECO:0000256" key="5">
    <source>
        <dbReference type="ARBA" id="ARBA00023239"/>
    </source>
</evidence>
<dbReference type="GO" id="GO:0015976">
    <property type="term" value="P:carbon utilization"/>
    <property type="evidence" value="ECO:0007669"/>
    <property type="project" value="InterPro"/>
</dbReference>
<dbReference type="Proteomes" id="UP000000235">
    <property type="component" value="Chromosome"/>
</dbReference>
<dbReference type="STRING" id="369723.Strop_0442"/>
<dbReference type="InterPro" id="IPR036874">
    <property type="entry name" value="Carbonic_anhydrase_sf"/>
</dbReference>
<dbReference type="GO" id="GO:0004089">
    <property type="term" value="F:carbonate dehydratase activity"/>
    <property type="evidence" value="ECO:0007669"/>
    <property type="project" value="UniProtKB-UniRule"/>
</dbReference>
<evidence type="ECO:0000256" key="8">
    <source>
        <dbReference type="PIRSR" id="PIRSR601765-1"/>
    </source>
</evidence>
<dbReference type="EMBL" id="CP000667">
    <property type="protein sequence ID" value="ABP52927.1"/>
    <property type="molecule type" value="Genomic_DNA"/>
</dbReference>
<dbReference type="PATRIC" id="fig|369723.5.peg.456"/>
<evidence type="ECO:0000256" key="3">
    <source>
        <dbReference type="ARBA" id="ARBA00022723"/>
    </source>
</evidence>
<comment type="function">
    <text evidence="6">Catalyzes the reversible hydration of carbon dioxide to form bicarbonate.</text>
</comment>
<dbReference type="eggNOG" id="COG0288">
    <property type="taxonomic scope" value="Bacteria"/>
</dbReference>
<name>A4X227_SALTO</name>
<feature type="binding site" evidence="8">
    <location>
        <position position="76"/>
    </location>
    <ligand>
        <name>Zn(2+)</name>
        <dbReference type="ChEBI" id="CHEBI:29105"/>
    </ligand>
</feature>